<evidence type="ECO:0000259" key="1">
    <source>
        <dbReference type="Pfam" id="PF14336"/>
    </source>
</evidence>
<feature type="domain" description="D-glutamate cyclase-like C-terminal" evidence="1">
    <location>
        <begin position="6"/>
        <end position="338"/>
    </location>
</feature>
<evidence type="ECO:0000313" key="3">
    <source>
        <dbReference type="Proteomes" id="UP000039865"/>
    </source>
</evidence>
<reference evidence="2 3" key="1">
    <citation type="submission" date="2014-06" db="EMBL/GenBank/DDBJ databases">
        <authorList>
            <person name="Swart Estienne"/>
        </authorList>
    </citation>
    <scope>NUCLEOTIDE SEQUENCE [LARGE SCALE GENOMIC DNA]</scope>
    <source>
        <strain evidence="2 3">130c</strain>
    </source>
</reference>
<dbReference type="PANTHER" id="PTHR32022">
    <property type="entry name" value="D-GLUTAMATE CYCLASE, MITOCHONDRIAL"/>
    <property type="match status" value="1"/>
</dbReference>
<dbReference type="OrthoDB" id="10262538at2759"/>
<accession>A0A078BDY3</accession>
<name>A0A078BDY3_STYLE</name>
<dbReference type="InParanoid" id="A0A078BDY3"/>
<gene>
    <name evidence="2" type="primary">Contig2267.g2434</name>
    <name evidence="2" type="ORF">STYLEM_20949</name>
</gene>
<dbReference type="Proteomes" id="UP000039865">
    <property type="component" value="Unassembled WGS sequence"/>
</dbReference>
<dbReference type="PANTHER" id="PTHR32022:SF10">
    <property type="entry name" value="D-GLUTAMATE CYCLASE, MITOCHONDRIAL"/>
    <property type="match status" value="1"/>
</dbReference>
<dbReference type="Pfam" id="PF14336">
    <property type="entry name" value="GLUCM-like_C"/>
    <property type="match status" value="1"/>
</dbReference>
<dbReference type="AlphaFoldDB" id="A0A078BDY3"/>
<organism evidence="2 3">
    <name type="scientific">Stylonychia lemnae</name>
    <name type="common">Ciliate</name>
    <dbReference type="NCBI Taxonomy" id="5949"/>
    <lineage>
        <taxon>Eukaryota</taxon>
        <taxon>Sar</taxon>
        <taxon>Alveolata</taxon>
        <taxon>Ciliophora</taxon>
        <taxon>Intramacronucleata</taxon>
        <taxon>Spirotrichea</taxon>
        <taxon>Stichotrichia</taxon>
        <taxon>Sporadotrichida</taxon>
        <taxon>Oxytrichidae</taxon>
        <taxon>Stylonychinae</taxon>
        <taxon>Stylonychia</taxon>
    </lineage>
</organism>
<dbReference type="Gene3D" id="3.90.1640.20">
    <property type="entry name" value="TON_0340"/>
    <property type="match status" value="1"/>
</dbReference>
<protein>
    <recommendedName>
        <fullName evidence="1">D-glutamate cyclase-like C-terminal domain-containing protein</fullName>
    </recommendedName>
</protein>
<dbReference type="EMBL" id="CCKQ01019749">
    <property type="protein sequence ID" value="CDW91788.1"/>
    <property type="molecule type" value="Genomic_DNA"/>
</dbReference>
<proteinExistence type="predicted"/>
<evidence type="ECO:0000313" key="2">
    <source>
        <dbReference type="EMBL" id="CDW91788.1"/>
    </source>
</evidence>
<dbReference type="InterPro" id="IPR025504">
    <property type="entry name" value="GLUCM_C"/>
</dbReference>
<keyword evidence="3" id="KW-1185">Reference proteome</keyword>
<dbReference type="OMA" id="SANCTIM"/>
<sequence>MTQNEIADIIQKDIGNRGIRNILPDDNYQEFQLAAKKLVDSSKVAILSGFACIMDSEPHYETDGIAGAFAIAKCLLNMNKQVTLLFDAHSEPYMKEIIQLYLQDMNTSLKGNLDSMFLECGHNNLSSDSLQKLQIISETFDAIVSIERPSITISEKYLTMSAFDISHLSSAFDKHLFPLVGEKKKNSNQHLISIGDGGNEVGMGKVQKLVIQHINNGEKIAANTYCDNLIVSDTSNFGGYALVYFVILGLVKMKLDSSQHKQLISLFPQFMQPLVKDIALVKDFKDLMLTQIGVMVSNEKACARLLEKYGIKDGITKQVGTTVDGISFDDQAVIIFEMQKVLDNLFAD</sequence>